<dbReference type="PATRIC" id="fig|749414.3.peg.169"/>
<dbReference type="InterPro" id="IPR029058">
    <property type="entry name" value="AB_hydrolase_fold"/>
</dbReference>
<dbReference type="SUPFAM" id="SSF53474">
    <property type="entry name" value="alpha/beta-Hydrolases"/>
    <property type="match status" value="1"/>
</dbReference>
<dbReference type="RefSeq" id="WP_014172763.1">
    <property type="nucleotide sequence ID" value="NC_016582.1"/>
</dbReference>
<evidence type="ECO:0000313" key="2">
    <source>
        <dbReference type="Proteomes" id="UP000000377"/>
    </source>
</evidence>
<keyword evidence="2" id="KW-1185">Reference proteome</keyword>
<organism evidence="1 2">
    <name type="scientific">Streptomyces bingchenggensis (strain BCW-1)</name>
    <dbReference type="NCBI Taxonomy" id="749414"/>
    <lineage>
        <taxon>Bacteria</taxon>
        <taxon>Bacillati</taxon>
        <taxon>Actinomycetota</taxon>
        <taxon>Actinomycetes</taxon>
        <taxon>Kitasatosporales</taxon>
        <taxon>Streptomycetaceae</taxon>
        <taxon>Streptomyces</taxon>
    </lineage>
</organism>
<gene>
    <name evidence="1" type="ordered locus">SBI_00163</name>
</gene>
<dbReference type="Gene3D" id="3.40.50.1820">
    <property type="entry name" value="alpha/beta hydrolase"/>
    <property type="match status" value="1"/>
</dbReference>
<dbReference type="HOGENOM" id="CLU_3123000_0_0_11"/>
<accession>D7BUU3</accession>
<protein>
    <recommendedName>
        <fullName evidence="3">Hydrolase</fullName>
    </recommendedName>
</protein>
<dbReference type="KEGG" id="sbh:SBI_00163"/>
<dbReference type="STRING" id="749414.SBI_00163"/>
<evidence type="ECO:0008006" key="3">
    <source>
        <dbReference type="Google" id="ProtNLM"/>
    </source>
</evidence>
<sequence>MTDDVLDVWKGLARNVRGVPIPQCGHLCQEERPDAVSTELRFLFLADRDG</sequence>
<dbReference type="Proteomes" id="UP000000377">
    <property type="component" value="Chromosome"/>
</dbReference>
<evidence type="ECO:0000313" key="1">
    <source>
        <dbReference type="EMBL" id="ADI03284.1"/>
    </source>
</evidence>
<name>D7BUU3_STRBB</name>
<dbReference type="EMBL" id="CP002047">
    <property type="protein sequence ID" value="ADI03284.1"/>
    <property type="molecule type" value="Genomic_DNA"/>
</dbReference>
<reference evidence="1 2" key="1">
    <citation type="journal article" date="2010" name="J. Bacteriol.">
        <title>Genome sequence of the milbemycin-producing bacterium Streptomyces bingchenggensis.</title>
        <authorList>
            <person name="Wang X.J."/>
            <person name="Yan Y.J."/>
            <person name="Zhang B."/>
            <person name="An J."/>
            <person name="Wang J.J."/>
            <person name="Tian J."/>
            <person name="Jiang L."/>
            <person name="Chen Y.H."/>
            <person name="Huang S.X."/>
            <person name="Yin M."/>
            <person name="Zhang J."/>
            <person name="Gao A.L."/>
            <person name="Liu C.X."/>
            <person name="Zhu Z.X."/>
            <person name="Xiang W.S."/>
        </authorList>
    </citation>
    <scope>NUCLEOTIDE SEQUENCE [LARGE SCALE GENOMIC DNA]</scope>
    <source>
        <strain evidence="1 2">BCW-1</strain>
    </source>
</reference>
<dbReference type="AlphaFoldDB" id="D7BUU3"/>
<proteinExistence type="predicted"/>